<proteinExistence type="predicted"/>
<gene>
    <name evidence="2" type="ORF">NCTC11938_00579</name>
</gene>
<keyword evidence="1" id="KW-1133">Transmembrane helix</keyword>
<keyword evidence="1" id="KW-0812">Transmembrane</keyword>
<evidence type="ECO:0000313" key="3">
    <source>
        <dbReference type="Proteomes" id="UP000254191"/>
    </source>
</evidence>
<name>A0A379FEY6_PROMI</name>
<reference evidence="2 3" key="1">
    <citation type="submission" date="2018-06" db="EMBL/GenBank/DDBJ databases">
        <authorList>
            <consortium name="Pathogen Informatics"/>
            <person name="Doyle S."/>
        </authorList>
    </citation>
    <scope>NUCLEOTIDE SEQUENCE [LARGE SCALE GENOMIC DNA]</scope>
    <source>
        <strain evidence="2 3">NCTC11938</strain>
    </source>
</reference>
<dbReference type="EMBL" id="UGTS01000003">
    <property type="protein sequence ID" value="SUC18261.1"/>
    <property type="molecule type" value="Genomic_DNA"/>
</dbReference>
<dbReference type="Proteomes" id="UP000254191">
    <property type="component" value="Unassembled WGS sequence"/>
</dbReference>
<feature type="transmembrane region" description="Helical" evidence="1">
    <location>
        <begin position="29"/>
        <end position="47"/>
    </location>
</feature>
<sequence length="48" mass="5407">MWLLVITTLLWAASFSLIGEYLAGQVDSWISVLIRVVLAAIVFLPFLR</sequence>
<keyword evidence="1" id="KW-0472">Membrane</keyword>
<accession>A0A379FEY6</accession>
<protein>
    <submittedName>
        <fullName evidence="2">Carboxylate/amino acid/amine transporter</fullName>
    </submittedName>
</protein>
<evidence type="ECO:0000313" key="2">
    <source>
        <dbReference type="EMBL" id="SUC18261.1"/>
    </source>
</evidence>
<evidence type="ECO:0000256" key="1">
    <source>
        <dbReference type="SAM" id="Phobius"/>
    </source>
</evidence>
<organism evidence="2 3">
    <name type="scientific">Proteus mirabilis</name>
    <dbReference type="NCBI Taxonomy" id="584"/>
    <lineage>
        <taxon>Bacteria</taxon>
        <taxon>Pseudomonadati</taxon>
        <taxon>Pseudomonadota</taxon>
        <taxon>Gammaproteobacteria</taxon>
        <taxon>Enterobacterales</taxon>
        <taxon>Morganellaceae</taxon>
        <taxon>Proteus</taxon>
    </lineage>
</organism>
<dbReference type="AlphaFoldDB" id="A0A379FEY6"/>